<gene>
    <name evidence="9" type="ORF">H7C19_13530</name>
</gene>
<feature type="transmembrane region" description="Helical" evidence="7">
    <location>
        <begin position="114"/>
        <end position="138"/>
    </location>
</feature>
<feature type="transmembrane region" description="Helical" evidence="7">
    <location>
        <begin position="150"/>
        <end position="166"/>
    </location>
</feature>
<dbReference type="PANTHER" id="PTHR40074:SF2">
    <property type="entry name" value="O-ACETYLTRANSFERASE WECH"/>
    <property type="match status" value="1"/>
</dbReference>
<reference evidence="9 10" key="1">
    <citation type="submission" date="2020-08" db="EMBL/GenBank/DDBJ databases">
        <title>Cohnella phylogeny.</title>
        <authorList>
            <person name="Dunlap C."/>
        </authorList>
    </citation>
    <scope>NUCLEOTIDE SEQUENCE [LARGE SCALE GENOMIC DNA]</scope>
    <source>
        <strain evidence="9 10">DSM 28246</strain>
    </source>
</reference>
<sequence length="334" mass="39322">MFLNYINNFRGLAILFILVGHGFIIFYPYLDPLTSSFMTSLFENGTVLFLFISGFLFQHLSAKYQYKKYMLSKINNVILPYIIISIPAIIYQMIWSPTFKEHFIYRFPKMIQVLYLYITGYHLVPFWFLPVISLFYLISPLLIKLDKWKYFYYMLPIFIIISTIVPKNFTNVLQSFVNLFSIYVLGMFVSHHKKKLIPLIQSKVILLTLLNVILIILSTLFLFMDLGDGRFLTMWNKIVLCFVILGYFSKYDYAINTKFKYMANVSFGLYFVHYYFQMALGKIVDKFIILNDLNQITLLLTCTLFTLLLISLSVLAIFIIKKIFSVHSRKIVGC</sequence>
<evidence type="ECO:0000256" key="5">
    <source>
        <dbReference type="ARBA" id="ARBA00022989"/>
    </source>
</evidence>
<dbReference type="Proteomes" id="UP000547209">
    <property type="component" value="Unassembled WGS sequence"/>
</dbReference>
<keyword evidence="5 7" id="KW-1133">Transmembrane helix</keyword>
<keyword evidence="9" id="KW-0012">Acyltransferase</keyword>
<keyword evidence="4 7" id="KW-0812">Transmembrane</keyword>
<keyword evidence="10" id="KW-1185">Reference proteome</keyword>
<evidence type="ECO:0000259" key="8">
    <source>
        <dbReference type="Pfam" id="PF01757"/>
    </source>
</evidence>
<feature type="transmembrane region" description="Helical" evidence="7">
    <location>
        <begin position="261"/>
        <end position="276"/>
    </location>
</feature>
<dbReference type="GO" id="GO:0005886">
    <property type="term" value="C:plasma membrane"/>
    <property type="evidence" value="ECO:0007669"/>
    <property type="project" value="UniProtKB-SubCell"/>
</dbReference>
<feature type="transmembrane region" description="Helical" evidence="7">
    <location>
        <begin position="204"/>
        <end position="224"/>
    </location>
</feature>
<evidence type="ECO:0000313" key="9">
    <source>
        <dbReference type="EMBL" id="MBB6671706.1"/>
    </source>
</evidence>
<keyword evidence="9" id="KW-0808">Transferase</keyword>
<dbReference type="InterPro" id="IPR002656">
    <property type="entry name" value="Acyl_transf_3_dom"/>
</dbReference>
<feature type="transmembrane region" description="Helical" evidence="7">
    <location>
        <begin position="36"/>
        <end position="57"/>
    </location>
</feature>
<comment type="caution">
    <text evidence="9">The sequence shown here is derived from an EMBL/GenBank/DDBJ whole genome shotgun (WGS) entry which is preliminary data.</text>
</comment>
<dbReference type="GO" id="GO:0009246">
    <property type="term" value="P:enterobacterial common antigen biosynthetic process"/>
    <property type="evidence" value="ECO:0007669"/>
    <property type="project" value="TreeGrafter"/>
</dbReference>
<dbReference type="RefSeq" id="WP_185143182.1">
    <property type="nucleotide sequence ID" value="NZ_JACJVP010000023.1"/>
</dbReference>
<keyword evidence="3" id="KW-1003">Cell membrane</keyword>
<evidence type="ECO:0000256" key="7">
    <source>
        <dbReference type="SAM" id="Phobius"/>
    </source>
</evidence>
<accession>A0A7X0RQI6</accession>
<name>A0A7X0RQI6_9BACL</name>
<dbReference type="GO" id="GO:0016413">
    <property type="term" value="F:O-acetyltransferase activity"/>
    <property type="evidence" value="ECO:0007669"/>
    <property type="project" value="TreeGrafter"/>
</dbReference>
<evidence type="ECO:0000313" key="10">
    <source>
        <dbReference type="Proteomes" id="UP000547209"/>
    </source>
</evidence>
<proteinExistence type="inferred from homology"/>
<evidence type="ECO:0000256" key="2">
    <source>
        <dbReference type="ARBA" id="ARBA00007400"/>
    </source>
</evidence>
<evidence type="ECO:0000256" key="3">
    <source>
        <dbReference type="ARBA" id="ARBA00022475"/>
    </source>
</evidence>
<comment type="subcellular location">
    <subcellularLocation>
        <location evidence="1">Cell membrane</location>
        <topology evidence="1">Multi-pass membrane protein</topology>
    </subcellularLocation>
</comment>
<protein>
    <submittedName>
        <fullName evidence="9">Acyltransferase</fullName>
    </submittedName>
</protein>
<dbReference type="PANTHER" id="PTHR40074">
    <property type="entry name" value="O-ACETYLTRANSFERASE WECH"/>
    <property type="match status" value="1"/>
</dbReference>
<keyword evidence="6 7" id="KW-0472">Membrane</keyword>
<dbReference type="AlphaFoldDB" id="A0A7X0RQI6"/>
<evidence type="ECO:0000256" key="1">
    <source>
        <dbReference type="ARBA" id="ARBA00004651"/>
    </source>
</evidence>
<dbReference type="Pfam" id="PF01757">
    <property type="entry name" value="Acyl_transf_3"/>
    <property type="match status" value="1"/>
</dbReference>
<feature type="transmembrane region" description="Helical" evidence="7">
    <location>
        <begin position="230"/>
        <end position="249"/>
    </location>
</feature>
<feature type="transmembrane region" description="Helical" evidence="7">
    <location>
        <begin position="77"/>
        <end position="94"/>
    </location>
</feature>
<comment type="similarity">
    <text evidence="2">Belongs to the acyltransferase 3 family.</text>
</comment>
<feature type="transmembrane region" description="Helical" evidence="7">
    <location>
        <begin position="12"/>
        <end position="30"/>
    </location>
</feature>
<feature type="transmembrane region" description="Helical" evidence="7">
    <location>
        <begin position="172"/>
        <end position="192"/>
    </location>
</feature>
<feature type="domain" description="Acyltransferase 3" evidence="8">
    <location>
        <begin position="4"/>
        <end position="310"/>
    </location>
</feature>
<dbReference type="EMBL" id="JACJVP010000023">
    <property type="protein sequence ID" value="MBB6671706.1"/>
    <property type="molecule type" value="Genomic_DNA"/>
</dbReference>
<organism evidence="9 10">
    <name type="scientific">Cohnella nanjingensis</name>
    <dbReference type="NCBI Taxonomy" id="1387779"/>
    <lineage>
        <taxon>Bacteria</taxon>
        <taxon>Bacillati</taxon>
        <taxon>Bacillota</taxon>
        <taxon>Bacilli</taxon>
        <taxon>Bacillales</taxon>
        <taxon>Paenibacillaceae</taxon>
        <taxon>Cohnella</taxon>
    </lineage>
</organism>
<feature type="transmembrane region" description="Helical" evidence="7">
    <location>
        <begin position="296"/>
        <end position="320"/>
    </location>
</feature>
<evidence type="ECO:0000256" key="4">
    <source>
        <dbReference type="ARBA" id="ARBA00022692"/>
    </source>
</evidence>
<evidence type="ECO:0000256" key="6">
    <source>
        <dbReference type="ARBA" id="ARBA00023136"/>
    </source>
</evidence>